<evidence type="ECO:0000313" key="1">
    <source>
        <dbReference type="EMBL" id="KAJ3813284.1"/>
    </source>
</evidence>
<proteinExistence type="predicted"/>
<dbReference type="EMBL" id="MU794997">
    <property type="protein sequence ID" value="KAJ3813284.1"/>
    <property type="molecule type" value="Genomic_DNA"/>
</dbReference>
<organism evidence="1 2">
    <name type="scientific">Lentinula aff. lateritia</name>
    <dbReference type="NCBI Taxonomy" id="2804960"/>
    <lineage>
        <taxon>Eukaryota</taxon>
        <taxon>Fungi</taxon>
        <taxon>Dikarya</taxon>
        <taxon>Basidiomycota</taxon>
        <taxon>Agaricomycotina</taxon>
        <taxon>Agaricomycetes</taxon>
        <taxon>Agaricomycetidae</taxon>
        <taxon>Agaricales</taxon>
        <taxon>Marasmiineae</taxon>
        <taxon>Omphalotaceae</taxon>
        <taxon>Lentinula</taxon>
    </lineage>
</organism>
<gene>
    <name evidence="1" type="ORF">F5876DRAFT_74010</name>
</gene>
<accession>A0ACC1U9D8</accession>
<comment type="caution">
    <text evidence="1">The sequence shown here is derived from an EMBL/GenBank/DDBJ whole genome shotgun (WGS) entry which is preliminary data.</text>
</comment>
<sequence>MNYFPPLIPVPSTQFSSDAKEQLEEEFVTLFSPPTPRASPEPPSNIIFKPLARSVQQHEASNSPDSEFGSFVSVPPSEDPLSFAASTAAVANETPSSSKPRHVKSPSWSFFDSFAQEAKAAHERNKRDVMDEILYEENRSKRPQDLRNPSQQSFEAPNSLLDLDLDFFSPKPDPITSGEEYDSDAHDASIQHTPRHTKTSSPQIVTRKSTLSLPHGPAPPVASTSSAVSSPRAEDIPDAESIITQSPSYQTLSNISSRWVPSLLRSSSSESSPHGSGFQHTSRSATTSISISNTHTRSQSTSDPRGSRHTQSFPFPTSIASSLSSSFTPSLTSTILNQPTLHGGTHHSPFAPHVFVAPTGAPGFKPEGYDWDKGYSGDLDRELLEAGSSSKGRINLLDVPGTISRHSSPVDEVLVSGLPSSNSQPHSHSRTPSPNPSMGIGGLIEKKSGNLELKGRRDATLAVLDVSLAEMIRSRLPALARLPRSWNLLYSLDQHGISLHTLYNKCENQPQLKVSSAFTSKVSALVVMKDSGDAVFGVYMGDGVRQSKGKGYYGSGESFLWRYVNGNLQVFKWTGKNEYVALCEPEFLSFGGGDGVYGLYLDESLFDGSSARCPTFDNEPLCSPGDRKGRAVSFECVGLEVWGVGP</sequence>
<evidence type="ECO:0000313" key="2">
    <source>
        <dbReference type="Proteomes" id="UP001163835"/>
    </source>
</evidence>
<reference evidence="1" key="1">
    <citation type="submission" date="2022-09" db="EMBL/GenBank/DDBJ databases">
        <title>A Global Phylogenomic Analysis of the Shiitake Genus Lentinula.</title>
        <authorList>
            <consortium name="DOE Joint Genome Institute"/>
            <person name="Sierra-Patev S."/>
            <person name="Min B."/>
            <person name="Naranjo-Ortiz M."/>
            <person name="Looney B."/>
            <person name="Konkel Z."/>
            <person name="Slot J.C."/>
            <person name="Sakamoto Y."/>
            <person name="Steenwyk J.L."/>
            <person name="Rokas A."/>
            <person name="Carro J."/>
            <person name="Camarero S."/>
            <person name="Ferreira P."/>
            <person name="Molpeceres G."/>
            <person name="Ruiz-Duenas F.J."/>
            <person name="Serrano A."/>
            <person name="Henrissat B."/>
            <person name="Drula E."/>
            <person name="Hughes K.W."/>
            <person name="Mata J.L."/>
            <person name="Ishikawa N.K."/>
            <person name="Vargas-Isla R."/>
            <person name="Ushijima S."/>
            <person name="Smith C.A."/>
            <person name="Ahrendt S."/>
            <person name="Andreopoulos W."/>
            <person name="He G."/>
            <person name="Labutti K."/>
            <person name="Lipzen A."/>
            <person name="Ng V."/>
            <person name="Riley R."/>
            <person name="Sandor L."/>
            <person name="Barry K."/>
            <person name="Martinez A.T."/>
            <person name="Xiao Y."/>
            <person name="Gibbons J.G."/>
            <person name="Terashima K."/>
            <person name="Grigoriev I.V."/>
            <person name="Hibbett D.S."/>
        </authorList>
    </citation>
    <scope>NUCLEOTIDE SEQUENCE</scope>
    <source>
        <strain evidence="1">TMI1499</strain>
    </source>
</reference>
<protein>
    <submittedName>
        <fullName evidence="1">TLD-domain-containing protein</fullName>
    </submittedName>
</protein>
<dbReference type="Proteomes" id="UP001163835">
    <property type="component" value="Unassembled WGS sequence"/>
</dbReference>
<name>A0ACC1U9D8_9AGAR</name>
<keyword evidence="2" id="KW-1185">Reference proteome</keyword>